<comment type="caution">
    <text evidence="12">The sequence shown here is derived from an EMBL/GenBank/DDBJ whole genome shotgun (WGS) entry which is preliminary data.</text>
</comment>
<dbReference type="GO" id="GO:0030148">
    <property type="term" value="P:sphingolipid biosynthetic process"/>
    <property type="evidence" value="ECO:0007669"/>
    <property type="project" value="TreeGrafter"/>
</dbReference>
<evidence type="ECO:0000256" key="7">
    <source>
        <dbReference type="ARBA" id="ARBA00023098"/>
    </source>
</evidence>
<keyword evidence="5 10" id="KW-0276">Fatty acid metabolism</keyword>
<dbReference type="Pfam" id="PF01151">
    <property type="entry name" value="ELO"/>
    <property type="match status" value="1"/>
</dbReference>
<evidence type="ECO:0000256" key="3">
    <source>
        <dbReference type="ARBA" id="ARBA00022679"/>
    </source>
</evidence>
<feature type="region of interest" description="Disordered" evidence="11">
    <location>
        <begin position="270"/>
        <end position="296"/>
    </location>
</feature>
<dbReference type="EMBL" id="QKKF02006307">
    <property type="protein sequence ID" value="RZF46441.1"/>
    <property type="molecule type" value="Genomic_DNA"/>
</dbReference>
<feature type="transmembrane region" description="Helical" evidence="10">
    <location>
        <begin position="74"/>
        <end position="93"/>
    </location>
</feature>
<accession>A0A482XMI5</accession>
<feature type="transmembrane region" description="Helical" evidence="10">
    <location>
        <begin position="178"/>
        <end position="201"/>
    </location>
</feature>
<comment type="subcellular location">
    <subcellularLocation>
        <location evidence="1">Membrane</location>
        <topology evidence="1">Multi-pass membrane protein</topology>
    </subcellularLocation>
</comment>
<dbReference type="InParanoid" id="A0A482XMI5"/>
<dbReference type="GO" id="GO:0019367">
    <property type="term" value="P:fatty acid elongation, saturated fatty acid"/>
    <property type="evidence" value="ECO:0007669"/>
    <property type="project" value="TreeGrafter"/>
</dbReference>
<dbReference type="Proteomes" id="UP000291343">
    <property type="component" value="Unassembled WGS sequence"/>
</dbReference>
<dbReference type="PANTHER" id="PTHR11157">
    <property type="entry name" value="FATTY ACID ACYL TRANSFERASE-RELATED"/>
    <property type="match status" value="1"/>
</dbReference>
<keyword evidence="2 10" id="KW-0444">Lipid biosynthesis</keyword>
<keyword evidence="9 10" id="KW-0275">Fatty acid biosynthesis</keyword>
<feature type="transmembrane region" description="Helical" evidence="10">
    <location>
        <begin position="213"/>
        <end position="236"/>
    </location>
</feature>
<dbReference type="AlphaFoldDB" id="A0A482XMI5"/>
<gene>
    <name evidence="12" type="ORF">LSTR_LSTR012516</name>
</gene>
<evidence type="ECO:0000256" key="8">
    <source>
        <dbReference type="ARBA" id="ARBA00023136"/>
    </source>
</evidence>
<evidence type="ECO:0000256" key="4">
    <source>
        <dbReference type="ARBA" id="ARBA00022692"/>
    </source>
</evidence>
<feature type="transmembrane region" description="Helical" evidence="10">
    <location>
        <begin position="242"/>
        <end position="262"/>
    </location>
</feature>
<dbReference type="SMR" id="A0A482XMI5"/>
<feature type="compositionally biased region" description="Basic and acidic residues" evidence="11">
    <location>
        <begin position="286"/>
        <end position="296"/>
    </location>
</feature>
<dbReference type="GO" id="GO:0034625">
    <property type="term" value="P:fatty acid elongation, monounsaturated fatty acid"/>
    <property type="evidence" value="ECO:0007669"/>
    <property type="project" value="TreeGrafter"/>
</dbReference>
<keyword evidence="6 10" id="KW-1133">Transmembrane helix</keyword>
<evidence type="ECO:0000256" key="10">
    <source>
        <dbReference type="RuleBase" id="RU361115"/>
    </source>
</evidence>
<keyword evidence="7 10" id="KW-0443">Lipid metabolism</keyword>
<keyword evidence="4 10" id="KW-0812">Transmembrane</keyword>
<comment type="catalytic activity">
    <reaction evidence="10">
        <text>a very-long-chain acyl-CoA + malonyl-CoA + H(+) = a very-long-chain 3-oxoacyl-CoA + CO2 + CoA</text>
        <dbReference type="Rhea" id="RHEA:32727"/>
        <dbReference type="ChEBI" id="CHEBI:15378"/>
        <dbReference type="ChEBI" id="CHEBI:16526"/>
        <dbReference type="ChEBI" id="CHEBI:57287"/>
        <dbReference type="ChEBI" id="CHEBI:57384"/>
        <dbReference type="ChEBI" id="CHEBI:90725"/>
        <dbReference type="ChEBI" id="CHEBI:90736"/>
        <dbReference type="EC" id="2.3.1.199"/>
    </reaction>
</comment>
<dbReference type="InterPro" id="IPR002076">
    <property type="entry name" value="ELO_fam"/>
</dbReference>
<evidence type="ECO:0000256" key="9">
    <source>
        <dbReference type="ARBA" id="ARBA00023160"/>
    </source>
</evidence>
<evidence type="ECO:0000256" key="5">
    <source>
        <dbReference type="ARBA" id="ARBA00022832"/>
    </source>
</evidence>
<evidence type="ECO:0000256" key="11">
    <source>
        <dbReference type="SAM" id="MobiDB-lite"/>
    </source>
</evidence>
<dbReference type="GO" id="GO:0009922">
    <property type="term" value="F:fatty acid elongase activity"/>
    <property type="evidence" value="ECO:0007669"/>
    <property type="project" value="UniProtKB-EC"/>
</dbReference>
<keyword evidence="8 10" id="KW-0472">Membrane</keyword>
<sequence length="296" mass="34665">MDTMKLRVHSSHDIFNHTKHNVTVDEDKMVNSWFLMSNPGPMLTVLAVYLLFVLKIGPRFMSSRKPFQLKTIMMFYNVFQIFCNSYIVIAFLLHTEGHQYLLKHGCQPADMDSNVLRIDMCVGYWRYTIMKFIDLIDTVFFVLRKKNSHMTFLHVYHHCGMALFSWCCLKYFRGEQGVLLGVMNCLVHVIMYTYYFLAGLGEEMRKRLWWKKYITTIQMGQFCIGLVYIGSLIAFGCNLPKGFSLFWAFNLVIFLALFLNFYNRTYSRKPSDAKTVAPTPTPTQPDTEKTDKQKVN</sequence>
<dbReference type="STRING" id="195883.A0A482XMI5"/>
<feature type="transmembrane region" description="Helical" evidence="10">
    <location>
        <begin position="33"/>
        <end position="54"/>
    </location>
</feature>
<dbReference type="EC" id="2.3.1.199" evidence="10"/>
<dbReference type="OrthoDB" id="434092at2759"/>
<reference evidence="12 13" key="1">
    <citation type="journal article" date="2017" name="Gigascience">
        <title>Genome sequence of the small brown planthopper, Laodelphax striatellus.</title>
        <authorList>
            <person name="Zhu J."/>
            <person name="Jiang F."/>
            <person name="Wang X."/>
            <person name="Yang P."/>
            <person name="Bao Y."/>
            <person name="Zhao W."/>
            <person name="Wang W."/>
            <person name="Lu H."/>
            <person name="Wang Q."/>
            <person name="Cui N."/>
            <person name="Li J."/>
            <person name="Chen X."/>
            <person name="Luo L."/>
            <person name="Yu J."/>
            <person name="Kang L."/>
            <person name="Cui F."/>
        </authorList>
    </citation>
    <scope>NUCLEOTIDE SEQUENCE [LARGE SCALE GENOMIC DNA]</scope>
    <source>
        <strain evidence="12">Lst14</strain>
    </source>
</reference>
<protein>
    <recommendedName>
        <fullName evidence="10">Elongation of very long chain fatty acids protein</fullName>
        <ecNumber evidence="10">2.3.1.199</ecNumber>
    </recommendedName>
    <alternativeName>
        <fullName evidence="10">Very-long-chain 3-oxoacyl-CoA synthase</fullName>
    </alternativeName>
</protein>
<evidence type="ECO:0000256" key="2">
    <source>
        <dbReference type="ARBA" id="ARBA00022516"/>
    </source>
</evidence>
<evidence type="ECO:0000313" key="12">
    <source>
        <dbReference type="EMBL" id="RZF46441.1"/>
    </source>
</evidence>
<evidence type="ECO:0000256" key="6">
    <source>
        <dbReference type="ARBA" id="ARBA00022989"/>
    </source>
</evidence>
<proteinExistence type="inferred from homology"/>
<keyword evidence="13" id="KW-1185">Reference proteome</keyword>
<dbReference type="PANTHER" id="PTHR11157:SF103">
    <property type="entry name" value="ELONGATION OF VERY LONG CHAIN FATTY ACIDS PROTEIN"/>
    <property type="match status" value="1"/>
</dbReference>
<dbReference type="GO" id="GO:0005789">
    <property type="term" value="C:endoplasmic reticulum membrane"/>
    <property type="evidence" value="ECO:0007669"/>
    <property type="project" value="TreeGrafter"/>
</dbReference>
<organism evidence="12 13">
    <name type="scientific">Laodelphax striatellus</name>
    <name type="common">Small brown planthopper</name>
    <name type="synonym">Delphax striatella</name>
    <dbReference type="NCBI Taxonomy" id="195883"/>
    <lineage>
        <taxon>Eukaryota</taxon>
        <taxon>Metazoa</taxon>
        <taxon>Ecdysozoa</taxon>
        <taxon>Arthropoda</taxon>
        <taxon>Hexapoda</taxon>
        <taxon>Insecta</taxon>
        <taxon>Pterygota</taxon>
        <taxon>Neoptera</taxon>
        <taxon>Paraneoptera</taxon>
        <taxon>Hemiptera</taxon>
        <taxon>Auchenorrhyncha</taxon>
        <taxon>Fulgoroidea</taxon>
        <taxon>Delphacidae</taxon>
        <taxon>Criomorphinae</taxon>
        <taxon>Laodelphax</taxon>
    </lineage>
</organism>
<evidence type="ECO:0000256" key="1">
    <source>
        <dbReference type="ARBA" id="ARBA00004141"/>
    </source>
</evidence>
<keyword evidence="3 10" id="KW-0808">Transferase</keyword>
<evidence type="ECO:0000313" key="13">
    <source>
        <dbReference type="Proteomes" id="UP000291343"/>
    </source>
</evidence>
<dbReference type="GO" id="GO:0034626">
    <property type="term" value="P:fatty acid elongation, polyunsaturated fatty acid"/>
    <property type="evidence" value="ECO:0007669"/>
    <property type="project" value="TreeGrafter"/>
</dbReference>
<dbReference type="GO" id="GO:0042761">
    <property type="term" value="P:very long-chain fatty acid biosynthetic process"/>
    <property type="evidence" value="ECO:0007669"/>
    <property type="project" value="TreeGrafter"/>
</dbReference>
<name>A0A482XMI5_LAOST</name>
<comment type="similarity">
    <text evidence="10">Belongs to the ELO family.</text>
</comment>